<feature type="transmembrane region" description="Helical" evidence="6">
    <location>
        <begin position="14"/>
        <end position="33"/>
    </location>
</feature>
<keyword evidence="2" id="KW-1003">Cell membrane</keyword>
<dbReference type="PANTHER" id="PTHR36115">
    <property type="entry name" value="PROLINE-RICH ANTIGEN HOMOLOG-RELATED"/>
    <property type="match status" value="1"/>
</dbReference>
<feature type="transmembrane region" description="Helical" evidence="6">
    <location>
        <begin position="102"/>
        <end position="120"/>
    </location>
</feature>
<keyword evidence="9" id="KW-1185">Reference proteome</keyword>
<sequence length="140" mass="15973">MLDNVEYVGFWPRFFATIVDTVILLIIAYLLLWTYQLTGFNDKNIYFAPVSNLISWFVYPALVILLWIKKRGTPGKMAVFAEIVDAETGGNISVAQGIGRYVGYYLSFFALGLGVIWIAFDRRKQGWHDKLAGTVVIRRQ</sequence>
<gene>
    <name evidence="8" type="ORF">ACFQ1Z_14065</name>
</gene>
<proteinExistence type="predicted"/>
<dbReference type="Pfam" id="PF06271">
    <property type="entry name" value="RDD"/>
    <property type="match status" value="1"/>
</dbReference>
<dbReference type="PANTHER" id="PTHR36115:SF4">
    <property type="entry name" value="MEMBRANE PROTEIN"/>
    <property type="match status" value="1"/>
</dbReference>
<feature type="domain" description="RDD" evidence="7">
    <location>
        <begin position="7"/>
        <end position="133"/>
    </location>
</feature>
<evidence type="ECO:0000256" key="2">
    <source>
        <dbReference type="ARBA" id="ARBA00022475"/>
    </source>
</evidence>
<reference evidence="9" key="1">
    <citation type="journal article" date="2019" name="Int. J. Syst. Evol. Microbiol.">
        <title>The Global Catalogue of Microorganisms (GCM) 10K type strain sequencing project: providing services to taxonomists for standard genome sequencing and annotation.</title>
        <authorList>
            <consortium name="The Broad Institute Genomics Platform"/>
            <consortium name="The Broad Institute Genome Sequencing Center for Infectious Disease"/>
            <person name="Wu L."/>
            <person name="Ma J."/>
        </authorList>
    </citation>
    <scope>NUCLEOTIDE SEQUENCE [LARGE SCALE GENOMIC DNA]</scope>
    <source>
        <strain evidence="9">CCUG 58412</strain>
    </source>
</reference>
<evidence type="ECO:0000259" key="7">
    <source>
        <dbReference type="Pfam" id="PF06271"/>
    </source>
</evidence>
<dbReference type="InterPro" id="IPR010432">
    <property type="entry name" value="RDD"/>
</dbReference>
<evidence type="ECO:0000256" key="3">
    <source>
        <dbReference type="ARBA" id="ARBA00022692"/>
    </source>
</evidence>
<comment type="subcellular location">
    <subcellularLocation>
        <location evidence="1">Cell membrane</location>
        <topology evidence="1">Multi-pass membrane protein</topology>
    </subcellularLocation>
</comment>
<keyword evidence="3 6" id="KW-0812">Transmembrane</keyword>
<evidence type="ECO:0000256" key="4">
    <source>
        <dbReference type="ARBA" id="ARBA00022989"/>
    </source>
</evidence>
<evidence type="ECO:0000313" key="8">
    <source>
        <dbReference type="EMBL" id="MFD0914682.1"/>
    </source>
</evidence>
<evidence type="ECO:0000313" key="9">
    <source>
        <dbReference type="Proteomes" id="UP001597128"/>
    </source>
</evidence>
<dbReference type="Proteomes" id="UP001597128">
    <property type="component" value="Unassembled WGS sequence"/>
</dbReference>
<keyword evidence="4 6" id="KW-1133">Transmembrane helix</keyword>
<comment type="caution">
    <text evidence="8">The sequence shown here is derived from an EMBL/GenBank/DDBJ whole genome shotgun (WGS) entry which is preliminary data.</text>
</comment>
<dbReference type="InterPro" id="IPR051791">
    <property type="entry name" value="Pra-immunoreactive"/>
</dbReference>
<feature type="transmembrane region" description="Helical" evidence="6">
    <location>
        <begin position="45"/>
        <end position="68"/>
    </location>
</feature>
<dbReference type="RefSeq" id="WP_379058828.1">
    <property type="nucleotide sequence ID" value="NZ_JBHTKB010000003.1"/>
</dbReference>
<protein>
    <submittedName>
        <fullName evidence="8">RDD family protein</fullName>
    </submittedName>
</protein>
<evidence type="ECO:0000256" key="5">
    <source>
        <dbReference type="ARBA" id="ARBA00023136"/>
    </source>
</evidence>
<evidence type="ECO:0000256" key="6">
    <source>
        <dbReference type="SAM" id="Phobius"/>
    </source>
</evidence>
<accession>A0ABW3FE39</accession>
<keyword evidence="5 6" id="KW-0472">Membrane</keyword>
<evidence type="ECO:0000256" key="1">
    <source>
        <dbReference type="ARBA" id="ARBA00004651"/>
    </source>
</evidence>
<dbReference type="EMBL" id="JBHTKB010000003">
    <property type="protein sequence ID" value="MFD0914682.1"/>
    <property type="molecule type" value="Genomic_DNA"/>
</dbReference>
<organism evidence="8 9">
    <name type="scientific">Methylophilus luteus</name>
    <dbReference type="NCBI Taxonomy" id="640108"/>
    <lineage>
        <taxon>Bacteria</taxon>
        <taxon>Pseudomonadati</taxon>
        <taxon>Pseudomonadota</taxon>
        <taxon>Betaproteobacteria</taxon>
        <taxon>Nitrosomonadales</taxon>
        <taxon>Methylophilaceae</taxon>
        <taxon>Methylophilus</taxon>
    </lineage>
</organism>
<name>A0ABW3FE39_9PROT</name>